<dbReference type="Pfam" id="PF00535">
    <property type="entry name" value="Glycos_transf_2"/>
    <property type="match status" value="1"/>
</dbReference>
<dbReference type="AlphaFoldDB" id="A0A1Y6CK39"/>
<evidence type="ECO:0000313" key="3">
    <source>
        <dbReference type="Proteomes" id="UP000192917"/>
    </source>
</evidence>
<keyword evidence="2" id="KW-0808">Transferase</keyword>
<name>A0A1Y6CK39_9PROT</name>
<proteinExistence type="predicted"/>
<evidence type="ECO:0000259" key="1">
    <source>
        <dbReference type="Pfam" id="PF00535"/>
    </source>
</evidence>
<evidence type="ECO:0000313" key="2">
    <source>
        <dbReference type="EMBL" id="SMF71770.1"/>
    </source>
</evidence>
<reference evidence="2 3" key="1">
    <citation type="submission" date="2017-04" db="EMBL/GenBank/DDBJ databases">
        <authorList>
            <person name="Afonso C.L."/>
            <person name="Miller P.J."/>
            <person name="Scott M.A."/>
            <person name="Spackman E."/>
            <person name="Goraichik I."/>
            <person name="Dimitrov K.M."/>
            <person name="Suarez D.L."/>
            <person name="Swayne D.E."/>
        </authorList>
    </citation>
    <scope>NUCLEOTIDE SEQUENCE [LARGE SCALE GENOMIC DNA]</scope>
    <source>
        <strain evidence="2 3">USBA 355</strain>
    </source>
</reference>
<feature type="domain" description="Glycosyltransferase 2-like" evidence="1">
    <location>
        <begin position="12"/>
        <end position="168"/>
    </location>
</feature>
<dbReference type="InterPro" id="IPR029044">
    <property type="entry name" value="Nucleotide-diphossugar_trans"/>
</dbReference>
<gene>
    <name evidence="2" type="ORF">SAMN05428998_13056</name>
</gene>
<dbReference type="PANTHER" id="PTHR22916:SF65">
    <property type="entry name" value="SLR1065 PROTEIN"/>
    <property type="match status" value="1"/>
</dbReference>
<dbReference type="PANTHER" id="PTHR22916">
    <property type="entry name" value="GLYCOSYLTRANSFERASE"/>
    <property type="match status" value="1"/>
</dbReference>
<dbReference type="GO" id="GO:0016758">
    <property type="term" value="F:hexosyltransferase activity"/>
    <property type="evidence" value="ECO:0007669"/>
    <property type="project" value="UniProtKB-ARBA"/>
</dbReference>
<dbReference type="EMBL" id="FWZX01000030">
    <property type="protein sequence ID" value="SMF71770.1"/>
    <property type="molecule type" value="Genomic_DNA"/>
</dbReference>
<dbReference type="STRING" id="560819.SAMN05428998_13056"/>
<keyword evidence="3" id="KW-1185">Reference proteome</keyword>
<protein>
    <submittedName>
        <fullName evidence="2">Glycosyl transferase family 2</fullName>
    </submittedName>
</protein>
<dbReference type="InterPro" id="IPR001173">
    <property type="entry name" value="Glyco_trans_2-like"/>
</dbReference>
<dbReference type="Proteomes" id="UP000192917">
    <property type="component" value="Unassembled WGS sequence"/>
</dbReference>
<dbReference type="SUPFAM" id="SSF53448">
    <property type="entry name" value="Nucleotide-diphospho-sugar transferases"/>
    <property type="match status" value="1"/>
</dbReference>
<sequence length="306" mass="33849">MTSAMAATPRLTVVTANLNHGSFLEQAIRSVTEQPGVVLEHLVVDGGSLDRSVAIVEASGTARLALCPGLDSHAALNRGLALAEGALIGFLNADDRYESASLHRVVAAFDAAPGTVAVCGGLRFFRCDDGPEGTREVELGRYEHAEGDGLLLEATFGAPGFNSWFFRTDWLRSLGGLRTEWRFAADRDLLLRLLAAARPTVLRGTVYHYRVHEGSRTLDPRKTNRSAWAREHIRLARLHAADDWSGDPERSALLDDWRALEGLKLLAGLHRDVSWRSDLLDLFRTPWWRLPSALLRRRQWLATAAR</sequence>
<accession>A0A1Y6CK39</accession>
<dbReference type="Gene3D" id="3.90.550.10">
    <property type="entry name" value="Spore Coat Polysaccharide Biosynthesis Protein SpsA, Chain A"/>
    <property type="match status" value="1"/>
</dbReference>
<organism evidence="2 3">
    <name type="scientific">Tistlia consotensis USBA 355</name>
    <dbReference type="NCBI Taxonomy" id="560819"/>
    <lineage>
        <taxon>Bacteria</taxon>
        <taxon>Pseudomonadati</taxon>
        <taxon>Pseudomonadota</taxon>
        <taxon>Alphaproteobacteria</taxon>
        <taxon>Rhodospirillales</taxon>
        <taxon>Rhodovibrionaceae</taxon>
        <taxon>Tistlia</taxon>
    </lineage>
</organism>